<dbReference type="AlphaFoldDB" id="A0A8H4ETB2"/>
<keyword evidence="2" id="KW-1185">Reference proteome</keyword>
<comment type="caution">
    <text evidence="1">The sequence shown here is derived from an EMBL/GenBank/DDBJ whole genome shotgun (WGS) entry which is preliminary data.</text>
</comment>
<protein>
    <submittedName>
        <fullName evidence="1">Uncharacterized protein</fullName>
    </submittedName>
</protein>
<dbReference type="OrthoDB" id="10639458at2759"/>
<evidence type="ECO:0000313" key="1">
    <source>
        <dbReference type="EMBL" id="KAF0550228.1"/>
    </source>
</evidence>
<evidence type="ECO:0000313" key="2">
    <source>
        <dbReference type="Proteomes" id="UP000439903"/>
    </source>
</evidence>
<dbReference type="Proteomes" id="UP000439903">
    <property type="component" value="Unassembled WGS sequence"/>
</dbReference>
<name>A0A8H4ETB2_GIGMA</name>
<sequence length="81" mass="9716">MIHIGHCYQNGIQVRRKEAVEWCLNHAKHDGQFDPSGCYGRSRKSLEKACKNWKKKINRFLRQNEVKREHVEIDKEQKKPQ</sequence>
<organism evidence="1 2">
    <name type="scientific">Gigaspora margarita</name>
    <dbReference type="NCBI Taxonomy" id="4874"/>
    <lineage>
        <taxon>Eukaryota</taxon>
        <taxon>Fungi</taxon>
        <taxon>Fungi incertae sedis</taxon>
        <taxon>Mucoromycota</taxon>
        <taxon>Glomeromycotina</taxon>
        <taxon>Glomeromycetes</taxon>
        <taxon>Diversisporales</taxon>
        <taxon>Gigasporaceae</taxon>
        <taxon>Gigaspora</taxon>
    </lineage>
</organism>
<gene>
    <name evidence="1" type="ORF">F8M41_024803</name>
</gene>
<dbReference type="EMBL" id="WTPW01000087">
    <property type="protein sequence ID" value="KAF0550228.1"/>
    <property type="molecule type" value="Genomic_DNA"/>
</dbReference>
<accession>A0A8H4ETB2</accession>
<proteinExistence type="predicted"/>
<reference evidence="1 2" key="1">
    <citation type="journal article" date="2019" name="Environ. Microbiol.">
        <title>At the nexus of three kingdoms: the genome of the mycorrhizal fungus Gigaspora margarita provides insights into plant, endobacterial and fungal interactions.</title>
        <authorList>
            <person name="Venice F."/>
            <person name="Ghignone S."/>
            <person name="Salvioli di Fossalunga A."/>
            <person name="Amselem J."/>
            <person name="Novero M."/>
            <person name="Xianan X."/>
            <person name="Sedzielewska Toro K."/>
            <person name="Morin E."/>
            <person name="Lipzen A."/>
            <person name="Grigoriev I.V."/>
            <person name="Henrissat B."/>
            <person name="Martin F.M."/>
            <person name="Bonfante P."/>
        </authorList>
    </citation>
    <scope>NUCLEOTIDE SEQUENCE [LARGE SCALE GENOMIC DNA]</scope>
    <source>
        <strain evidence="1 2">BEG34</strain>
    </source>
</reference>